<sequence>MSSITAILKRLEVKAIGPVAENLKNLLAAAEIKTTYDAQANILDTGLSSDVAEWVKIFRPWFSGLTENLSVADDFERLSANEYTEKLNQVIEALEVARAYYAQQANFEIISSLAKVALQKAAICEIAALAVIKAFEASLSLYGSGFSGKEFVSVEANFYEGSRPEPYQWQKKNIIVNLINFNNVAVDNSENQEQKLESRVPQYLPWVFTATFALIAWSAAAKK</sequence>
<gene>
    <name evidence="1" type="ORF">RM553_12720</name>
</gene>
<keyword evidence="2" id="KW-1185">Reference proteome</keyword>
<name>A0ABU3CBI0_9FLAO</name>
<organism evidence="1 2">
    <name type="scientific">Autumnicola tepida</name>
    <dbReference type="NCBI Taxonomy" id="3075595"/>
    <lineage>
        <taxon>Bacteria</taxon>
        <taxon>Pseudomonadati</taxon>
        <taxon>Bacteroidota</taxon>
        <taxon>Flavobacteriia</taxon>
        <taxon>Flavobacteriales</taxon>
        <taxon>Flavobacteriaceae</taxon>
        <taxon>Autumnicola</taxon>
    </lineage>
</organism>
<dbReference type="RefSeq" id="WP_311535316.1">
    <property type="nucleotide sequence ID" value="NZ_JAVRHQ010000015.1"/>
</dbReference>
<dbReference type="Proteomes" id="UP001262889">
    <property type="component" value="Unassembled WGS sequence"/>
</dbReference>
<comment type="caution">
    <text evidence="1">The sequence shown here is derived from an EMBL/GenBank/DDBJ whole genome shotgun (WGS) entry which is preliminary data.</text>
</comment>
<evidence type="ECO:0000313" key="1">
    <source>
        <dbReference type="EMBL" id="MDT0643698.1"/>
    </source>
</evidence>
<evidence type="ECO:0000313" key="2">
    <source>
        <dbReference type="Proteomes" id="UP001262889"/>
    </source>
</evidence>
<protein>
    <submittedName>
        <fullName evidence="1">Uncharacterized protein</fullName>
    </submittedName>
</protein>
<accession>A0ABU3CBI0</accession>
<proteinExistence type="predicted"/>
<reference evidence="1 2" key="1">
    <citation type="submission" date="2023-09" db="EMBL/GenBank/DDBJ databases">
        <authorList>
            <person name="Rey-Velasco X."/>
        </authorList>
    </citation>
    <scope>NUCLEOTIDE SEQUENCE [LARGE SCALE GENOMIC DNA]</scope>
    <source>
        <strain evidence="1 2">F363</strain>
    </source>
</reference>
<dbReference type="EMBL" id="JAVRHQ010000015">
    <property type="protein sequence ID" value="MDT0643698.1"/>
    <property type="molecule type" value="Genomic_DNA"/>
</dbReference>